<feature type="compositionally biased region" description="Polar residues" evidence="13">
    <location>
        <begin position="495"/>
        <end position="508"/>
    </location>
</feature>
<evidence type="ECO:0000256" key="9">
    <source>
        <dbReference type="ARBA" id="ARBA00023065"/>
    </source>
</evidence>
<dbReference type="GO" id="GO:0034220">
    <property type="term" value="P:monoatomic ion transmembrane transport"/>
    <property type="evidence" value="ECO:0007669"/>
    <property type="project" value="UniProtKB-KW"/>
</dbReference>
<protein>
    <recommendedName>
        <fullName evidence="12">Innexin</fullName>
    </recommendedName>
</protein>
<dbReference type="InterPro" id="IPR000990">
    <property type="entry name" value="Innexin"/>
</dbReference>
<dbReference type="PROSITE" id="PS51013">
    <property type="entry name" value="PANNEXIN"/>
    <property type="match status" value="1"/>
</dbReference>
<dbReference type="GO" id="GO:0005243">
    <property type="term" value="F:gap junction channel activity"/>
    <property type="evidence" value="ECO:0007669"/>
    <property type="project" value="TreeGrafter"/>
</dbReference>
<dbReference type="GO" id="GO:0005886">
    <property type="term" value="C:plasma membrane"/>
    <property type="evidence" value="ECO:0007669"/>
    <property type="project" value="UniProtKB-SubCell"/>
</dbReference>
<feature type="compositionally biased region" description="Acidic residues" evidence="13">
    <location>
        <begin position="428"/>
        <end position="441"/>
    </location>
</feature>
<feature type="transmembrane region" description="Helical" evidence="12">
    <location>
        <begin position="292"/>
        <end position="320"/>
    </location>
</feature>
<dbReference type="AlphaFoldDB" id="A0A915LX73"/>
<evidence type="ECO:0000256" key="13">
    <source>
        <dbReference type="SAM" id="MobiDB-lite"/>
    </source>
</evidence>
<accession>A0A915LX73</accession>
<dbReference type="PANTHER" id="PTHR11893">
    <property type="entry name" value="INNEXIN"/>
    <property type="match status" value="1"/>
</dbReference>
<dbReference type="WBParaSite" id="scaffold2167_cov208.g4369">
    <property type="protein sequence ID" value="scaffold2167_cov208.g4369"/>
    <property type="gene ID" value="scaffold2167_cov208.g4369"/>
</dbReference>
<dbReference type="Proteomes" id="UP000887561">
    <property type="component" value="Unplaced"/>
</dbReference>
<evidence type="ECO:0000313" key="15">
    <source>
        <dbReference type="WBParaSite" id="scaffold2167_cov208.g4369"/>
    </source>
</evidence>
<keyword evidence="14" id="KW-1185">Reference proteome</keyword>
<evidence type="ECO:0000256" key="3">
    <source>
        <dbReference type="ARBA" id="ARBA00022448"/>
    </source>
</evidence>
<feature type="transmembrane region" description="Helical" evidence="12">
    <location>
        <begin position="207"/>
        <end position="227"/>
    </location>
</feature>
<comment type="similarity">
    <text evidence="12">Belongs to the pannexin family.</text>
</comment>
<feature type="compositionally biased region" description="Low complexity" evidence="13">
    <location>
        <begin position="417"/>
        <end position="427"/>
    </location>
</feature>
<keyword evidence="6" id="KW-0303">Gap junction</keyword>
<evidence type="ECO:0000256" key="12">
    <source>
        <dbReference type="RuleBase" id="RU010713"/>
    </source>
</evidence>
<keyword evidence="7" id="KW-0965">Cell junction</keyword>
<keyword evidence="4" id="KW-1003">Cell membrane</keyword>
<evidence type="ECO:0000256" key="4">
    <source>
        <dbReference type="ARBA" id="ARBA00022475"/>
    </source>
</evidence>
<keyword evidence="8 12" id="KW-1133">Transmembrane helix</keyword>
<evidence type="ECO:0000256" key="8">
    <source>
        <dbReference type="ARBA" id="ARBA00022989"/>
    </source>
</evidence>
<dbReference type="PANTHER" id="PTHR11893:SF20">
    <property type="entry name" value="INNEXIN-3"/>
    <property type="match status" value="1"/>
</dbReference>
<keyword evidence="10 12" id="KW-0472">Membrane</keyword>
<evidence type="ECO:0000256" key="7">
    <source>
        <dbReference type="ARBA" id="ARBA00022949"/>
    </source>
</evidence>
<dbReference type="PRINTS" id="PR01262">
    <property type="entry name" value="INNEXIN"/>
</dbReference>
<keyword evidence="9 12" id="KW-0406">Ion transport</keyword>
<dbReference type="Pfam" id="PF00876">
    <property type="entry name" value="Innexin"/>
    <property type="match status" value="1"/>
</dbReference>
<dbReference type="GO" id="GO:0005921">
    <property type="term" value="C:gap junction"/>
    <property type="evidence" value="ECO:0007669"/>
    <property type="project" value="UniProtKB-SubCell"/>
</dbReference>
<evidence type="ECO:0000313" key="14">
    <source>
        <dbReference type="Proteomes" id="UP000887561"/>
    </source>
</evidence>
<organism evidence="14 15">
    <name type="scientific">Meloidogyne javanica</name>
    <name type="common">Root-knot nematode worm</name>
    <dbReference type="NCBI Taxonomy" id="6303"/>
    <lineage>
        <taxon>Eukaryota</taxon>
        <taxon>Metazoa</taxon>
        <taxon>Ecdysozoa</taxon>
        <taxon>Nematoda</taxon>
        <taxon>Chromadorea</taxon>
        <taxon>Rhabditida</taxon>
        <taxon>Tylenchina</taxon>
        <taxon>Tylenchomorpha</taxon>
        <taxon>Tylenchoidea</taxon>
        <taxon>Meloidogynidae</taxon>
        <taxon>Meloidogyninae</taxon>
        <taxon>Meloidogyne</taxon>
        <taxon>Meloidogyne incognita group</taxon>
    </lineage>
</organism>
<keyword evidence="11 12" id="KW-0407">Ion channel</keyword>
<comment type="subcellular location">
    <subcellularLocation>
        <location evidence="1">Cell junction</location>
        <location evidence="1">Gap junction</location>
    </subcellularLocation>
    <subcellularLocation>
        <location evidence="2 12">Cell membrane</location>
        <topology evidence="2 12">Multi-pass membrane protein</topology>
    </subcellularLocation>
</comment>
<sequence>MADYCDDENKMIGVHNLPFFGQTQAFMGKTLWDWFKRSKAHFSDIIDRLNCHIVPIFGAFGMEPMRCLRSPELNEEEREYALDYCMSKNTYYVAPEEGIPWSNKERRERQLGYYHWVPIMMFLQAMLFMLPNWLWNALNQQSGIEFIKFIEESSRLKTLELSNPERPTLLHELQEKMAEAILNRQAYFRRRMAGCRFGQSMGSYVSWLYVFIKALYLLNVTGQFFILNSFIGSTYRWWGIDVLNALLAGENWQDSPIFPRLTLCDVPIRRLGDTPRYTLQCHLRINTYNEKIYLFIWWAYLKWGFLLVSILTFFNFWYYLLVLICLPCTQENSVRHLLKQDRHENMVYSAKKRDRKLIKSFAEEALCKDGILLFWFIEGHAGPLIAREILGEIFDYYKGKMHYEDDGEDDLIKKSGKSSFSSQSTGSMEDDYVEGEDDEDFYGGGKAALTHRFGNNGGIPSPTAPPKLPLGEATSLSSSSQERELLPTTVEGGVDTNTTETSHLYSSTPRRKGAGNSARARYGNVADERRPPNFYNSGHRRSIRRENNNNENPGGGRNIFSRFFRFLFGFGGNNGMNDNYYRNQRLPILATPFTNPTGPAGNYYGKALVKEV</sequence>
<keyword evidence="3 12" id="KW-0813">Transport</keyword>
<comment type="function">
    <text evidence="12">Structural component of the gap junctions.</text>
</comment>
<keyword evidence="5 12" id="KW-0812">Transmembrane</keyword>
<evidence type="ECO:0000256" key="6">
    <source>
        <dbReference type="ARBA" id="ARBA00022868"/>
    </source>
</evidence>
<name>A0A915LX73_MELJA</name>
<feature type="transmembrane region" description="Helical" evidence="12">
    <location>
        <begin position="113"/>
        <end position="135"/>
    </location>
</feature>
<evidence type="ECO:0000256" key="5">
    <source>
        <dbReference type="ARBA" id="ARBA00022692"/>
    </source>
</evidence>
<feature type="region of interest" description="Disordered" evidence="13">
    <location>
        <begin position="414"/>
        <end position="556"/>
    </location>
</feature>
<proteinExistence type="inferred from homology"/>
<evidence type="ECO:0000256" key="2">
    <source>
        <dbReference type="ARBA" id="ARBA00004651"/>
    </source>
</evidence>
<gene>
    <name evidence="12" type="primary">inx</name>
</gene>
<evidence type="ECO:0000256" key="10">
    <source>
        <dbReference type="ARBA" id="ARBA00023136"/>
    </source>
</evidence>
<evidence type="ECO:0000256" key="1">
    <source>
        <dbReference type="ARBA" id="ARBA00004610"/>
    </source>
</evidence>
<evidence type="ECO:0000256" key="11">
    <source>
        <dbReference type="ARBA" id="ARBA00023303"/>
    </source>
</evidence>
<comment type="caution">
    <text evidence="12">Lacks conserved residue(s) required for the propagation of feature annotation.</text>
</comment>
<reference evidence="15" key="1">
    <citation type="submission" date="2022-11" db="UniProtKB">
        <authorList>
            <consortium name="WormBaseParasite"/>
        </authorList>
    </citation>
    <scope>IDENTIFICATION</scope>
</reference>